<sequence>MKSYTISSTVIATLETCSFYSKGKGVESFPYSQVKECKLNNKFIYKLSGTDTRQINEIHDILIKTLFDKLPINNSATAYLKNKSYLDFLEPHRNSNYFLRIDLKNFFHFINKEIVKEVLFHHVSSDPISEKTTQSSLDLITNLLTITLPNNVKNLEFSGKSILPIGFKTSPAVSNIIFRKFDILIEKFCSRHDILYTRYADDMLFSSSDTRTDQYIEKSLFDILLPPPNTKPFLHSSKFTEQISFILNLGGFKINTKKTSIAKGNFTVNGYTISGSNYPYKSGTIRISNKKTKTISKLIHECKKNLSDEAVLNIVFKYNHNKVKFRYKPSTKFLAKYHSSQLDNKLMGYRSYLISLLSFNERHNCMTELFIKKCSNLVNEIDMIMKSRMV</sequence>
<evidence type="ECO:0000313" key="11">
    <source>
        <dbReference type="Proteomes" id="UP000887009"/>
    </source>
</evidence>
<keyword evidence="5" id="KW-0460">Magnesium</keyword>
<evidence type="ECO:0000256" key="4">
    <source>
        <dbReference type="ARBA" id="ARBA00022723"/>
    </source>
</evidence>
<evidence type="ECO:0000259" key="9">
    <source>
        <dbReference type="PROSITE" id="PS50878"/>
    </source>
</evidence>
<evidence type="ECO:0000256" key="2">
    <source>
        <dbReference type="ARBA" id="ARBA00022679"/>
    </source>
</evidence>
<evidence type="ECO:0000256" key="7">
    <source>
        <dbReference type="ARBA" id="ARBA00034120"/>
    </source>
</evidence>
<comment type="catalytic activity">
    <reaction evidence="8">
        <text>DNA(n) + a 2'-deoxyribonucleoside 5'-triphosphate = DNA(n+1) + diphosphate</text>
        <dbReference type="Rhea" id="RHEA:22508"/>
        <dbReference type="Rhea" id="RHEA-COMP:17339"/>
        <dbReference type="Rhea" id="RHEA-COMP:17340"/>
        <dbReference type="ChEBI" id="CHEBI:33019"/>
        <dbReference type="ChEBI" id="CHEBI:61560"/>
        <dbReference type="ChEBI" id="CHEBI:173112"/>
        <dbReference type="EC" id="2.7.7.49"/>
    </reaction>
</comment>
<dbReference type="InterPro" id="IPR051083">
    <property type="entry name" value="GrpII_Intron_Splice-Mob/Def"/>
</dbReference>
<dbReference type="InterPro" id="IPR000123">
    <property type="entry name" value="Reverse_transcriptase_msDNA"/>
</dbReference>
<keyword evidence="2" id="KW-0808">Transferase</keyword>
<gene>
    <name evidence="10" type="ORF">KAM348_40990</name>
</gene>
<dbReference type="RefSeq" id="WP_223920497.1">
    <property type="nucleotide sequence ID" value="NZ_BPNL01000085.1"/>
</dbReference>
<keyword evidence="4" id="KW-0479">Metal-binding</keyword>
<dbReference type="PROSITE" id="PS50878">
    <property type="entry name" value="RT_POL"/>
    <property type="match status" value="1"/>
</dbReference>
<accession>A0AAI9KVB7</accession>
<evidence type="ECO:0000256" key="3">
    <source>
        <dbReference type="ARBA" id="ARBA00022695"/>
    </source>
</evidence>
<dbReference type="Proteomes" id="UP000887009">
    <property type="component" value="Unassembled WGS sequence"/>
</dbReference>
<dbReference type="GO" id="GO:0003723">
    <property type="term" value="F:RNA binding"/>
    <property type="evidence" value="ECO:0007669"/>
    <property type="project" value="InterPro"/>
</dbReference>
<evidence type="ECO:0000256" key="8">
    <source>
        <dbReference type="ARBA" id="ARBA00048173"/>
    </source>
</evidence>
<dbReference type="PANTHER" id="PTHR34047">
    <property type="entry name" value="NUCLEAR INTRON MATURASE 1, MITOCHONDRIAL-RELATED"/>
    <property type="match status" value="1"/>
</dbReference>
<evidence type="ECO:0000256" key="5">
    <source>
        <dbReference type="ARBA" id="ARBA00022842"/>
    </source>
</evidence>
<dbReference type="PRINTS" id="PR00866">
    <property type="entry name" value="RNADNAPOLMS"/>
</dbReference>
<dbReference type="InterPro" id="IPR000477">
    <property type="entry name" value="RT_dom"/>
</dbReference>
<keyword evidence="6 10" id="KW-0695">RNA-directed DNA polymerase</keyword>
<dbReference type="GO" id="GO:0003964">
    <property type="term" value="F:RNA-directed DNA polymerase activity"/>
    <property type="evidence" value="ECO:0007669"/>
    <property type="project" value="UniProtKB-KW"/>
</dbReference>
<reference evidence="10" key="1">
    <citation type="submission" date="2021-07" db="EMBL/GenBank/DDBJ databases">
        <title>Draft genome sequence of carbapenem-resistant Aeromonas spp. in Japan.</title>
        <authorList>
            <person name="Maehana S."/>
            <person name="Suzuki M."/>
            <person name="Kitasato H."/>
        </authorList>
    </citation>
    <scope>NUCLEOTIDE SEQUENCE</scope>
    <source>
        <strain evidence="10">KAM348</strain>
    </source>
</reference>
<dbReference type="AlphaFoldDB" id="A0AAI9KVB7"/>
<evidence type="ECO:0000256" key="1">
    <source>
        <dbReference type="ARBA" id="ARBA00012493"/>
    </source>
</evidence>
<dbReference type="CDD" id="cd03487">
    <property type="entry name" value="RT_Bac_retron_II"/>
    <property type="match status" value="1"/>
</dbReference>
<dbReference type="GO" id="GO:0046872">
    <property type="term" value="F:metal ion binding"/>
    <property type="evidence" value="ECO:0007669"/>
    <property type="project" value="UniProtKB-KW"/>
</dbReference>
<evidence type="ECO:0000256" key="6">
    <source>
        <dbReference type="ARBA" id="ARBA00022918"/>
    </source>
</evidence>
<keyword evidence="3" id="KW-0548">Nucleotidyltransferase</keyword>
<dbReference type="PANTHER" id="PTHR34047:SF8">
    <property type="entry name" value="PROTEIN YKFC"/>
    <property type="match status" value="1"/>
</dbReference>
<evidence type="ECO:0000313" key="10">
    <source>
        <dbReference type="EMBL" id="GJA56676.1"/>
    </source>
</evidence>
<feature type="domain" description="Reverse transcriptase" evidence="9">
    <location>
        <begin position="1"/>
        <end position="273"/>
    </location>
</feature>
<name>A0AAI9KVB7_AERCA</name>
<dbReference type="EC" id="2.7.7.49" evidence="1"/>
<organism evidence="10 11">
    <name type="scientific">Aeromonas caviae</name>
    <name type="common">Aeromonas punctata</name>
    <dbReference type="NCBI Taxonomy" id="648"/>
    <lineage>
        <taxon>Bacteria</taxon>
        <taxon>Pseudomonadati</taxon>
        <taxon>Pseudomonadota</taxon>
        <taxon>Gammaproteobacteria</taxon>
        <taxon>Aeromonadales</taxon>
        <taxon>Aeromonadaceae</taxon>
        <taxon>Aeromonas</taxon>
    </lineage>
</organism>
<protein>
    <recommendedName>
        <fullName evidence="1">RNA-directed DNA polymerase</fullName>
        <ecNumber evidence="1">2.7.7.49</ecNumber>
    </recommendedName>
</protein>
<comment type="caution">
    <text evidence="10">The sequence shown here is derived from an EMBL/GenBank/DDBJ whole genome shotgun (WGS) entry which is preliminary data.</text>
</comment>
<dbReference type="Pfam" id="PF00078">
    <property type="entry name" value="RVT_1"/>
    <property type="match status" value="1"/>
</dbReference>
<proteinExistence type="inferred from homology"/>
<comment type="similarity">
    <text evidence="7">Belongs to the bacterial reverse transcriptase family.</text>
</comment>
<dbReference type="EMBL" id="BPNL01000085">
    <property type="protein sequence ID" value="GJA56676.1"/>
    <property type="molecule type" value="Genomic_DNA"/>
</dbReference>